<dbReference type="InterPro" id="IPR051259">
    <property type="entry name" value="rRNA_Methyltransferase"/>
</dbReference>
<evidence type="ECO:0000313" key="5">
    <source>
        <dbReference type="Proteomes" id="UP000176951"/>
    </source>
</evidence>
<dbReference type="GO" id="GO:0006396">
    <property type="term" value="P:RNA processing"/>
    <property type="evidence" value="ECO:0007669"/>
    <property type="project" value="InterPro"/>
</dbReference>
<dbReference type="InterPro" id="IPR029028">
    <property type="entry name" value="Alpha/beta_knot_MTases"/>
</dbReference>
<dbReference type="SUPFAM" id="SSF75217">
    <property type="entry name" value="alpha/beta knot"/>
    <property type="match status" value="1"/>
</dbReference>
<dbReference type="EMBL" id="MHSW01000012">
    <property type="protein sequence ID" value="OHA52185.1"/>
    <property type="molecule type" value="Genomic_DNA"/>
</dbReference>
<dbReference type="Pfam" id="PF00588">
    <property type="entry name" value="SpoU_methylase"/>
    <property type="match status" value="1"/>
</dbReference>
<reference evidence="4 5" key="1">
    <citation type="journal article" date="2016" name="Nat. Commun.">
        <title>Thousands of microbial genomes shed light on interconnected biogeochemical processes in an aquifer system.</title>
        <authorList>
            <person name="Anantharaman K."/>
            <person name="Brown C.T."/>
            <person name="Hug L.A."/>
            <person name="Sharon I."/>
            <person name="Castelle C.J."/>
            <person name="Probst A.J."/>
            <person name="Thomas B.C."/>
            <person name="Singh A."/>
            <person name="Wilkins M.J."/>
            <person name="Karaoz U."/>
            <person name="Brodie E.L."/>
            <person name="Williams K.H."/>
            <person name="Hubbard S.S."/>
            <person name="Banfield J.F."/>
        </authorList>
    </citation>
    <scope>NUCLEOTIDE SEQUENCE [LARGE SCALE GENOMIC DNA]</scope>
</reference>
<keyword evidence="1" id="KW-0489">Methyltransferase</keyword>
<gene>
    <name evidence="4" type="ORF">A3A97_04735</name>
</gene>
<keyword evidence="2" id="KW-0808">Transferase</keyword>
<dbReference type="InterPro" id="IPR029026">
    <property type="entry name" value="tRNA_m1G_MTases_N"/>
</dbReference>
<sequence>MIVVLHNIRSVHNVGSIFRTADAAGIKKIYLCGYSPAPIDRFGRPNHALAKVSLNAEKYIAWEKFSSTVKLLDQLKKANKGINILAVEQAGNSLPYYDIDARYMGKSEIVLVVGNEIKGLSRAILKRADRILEIPMQGAMVRQAHHPRRTGHGKESLNVSVAFGIVAFHLAQISKVK</sequence>
<accession>A0A1G2PV48</accession>
<evidence type="ECO:0000313" key="4">
    <source>
        <dbReference type="EMBL" id="OHA52185.1"/>
    </source>
</evidence>
<evidence type="ECO:0000259" key="3">
    <source>
        <dbReference type="Pfam" id="PF00588"/>
    </source>
</evidence>
<dbReference type="GO" id="GO:0008173">
    <property type="term" value="F:RNA methyltransferase activity"/>
    <property type="evidence" value="ECO:0007669"/>
    <property type="project" value="InterPro"/>
</dbReference>
<feature type="domain" description="tRNA/rRNA methyltransferase SpoU type" evidence="3">
    <location>
        <begin position="1"/>
        <end position="139"/>
    </location>
</feature>
<name>A0A1G2PV48_9BACT</name>
<proteinExistence type="predicted"/>
<organism evidence="4 5">
    <name type="scientific">Candidatus Terrybacteria bacterium RIFCSPLOWO2_01_FULL_40_23</name>
    <dbReference type="NCBI Taxonomy" id="1802366"/>
    <lineage>
        <taxon>Bacteria</taxon>
        <taxon>Candidatus Terryibacteriota</taxon>
    </lineage>
</organism>
<dbReference type="PANTHER" id="PTHR43191:SF7">
    <property type="entry name" value="OBP33PEP LIKE PROTEIN"/>
    <property type="match status" value="1"/>
</dbReference>
<dbReference type="Proteomes" id="UP000176951">
    <property type="component" value="Unassembled WGS sequence"/>
</dbReference>
<evidence type="ECO:0000256" key="1">
    <source>
        <dbReference type="ARBA" id="ARBA00022603"/>
    </source>
</evidence>
<dbReference type="GO" id="GO:0003723">
    <property type="term" value="F:RNA binding"/>
    <property type="evidence" value="ECO:0007669"/>
    <property type="project" value="InterPro"/>
</dbReference>
<dbReference type="Gene3D" id="3.40.1280.10">
    <property type="match status" value="1"/>
</dbReference>
<dbReference type="PANTHER" id="PTHR43191">
    <property type="entry name" value="RRNA METHYLTRANSFERASE 3"/>
    <property type="match status" value="1"/>
</dbReference>
<comment type="caution">
    <text evidence="4">The sequence shown here is derived from an EMBL/GenBank/DDBJ whole genome shotgun (WGS) entry which is preliminary data.</text>
</comment>
<protein>
    <recommendedName>
        <fullName evidence="3">tRNA/rRNA methyltransferase SpoU type domain-containing protein</fullName>
    </recommendedName>
</protein>
<evidence type="ECO:0000256" key="2">
    <source>
        <dbReference type="ARBA" id="ARBA00022679"/>
    </source>
</evidence>
<dbReference type="GO" id="GO:0032259">
    <property type="term" value="P:methylation"/>
    <property type="evidence" value="ECO:0007669"/>
    <property type="project" value="UniProtKB-KW"/>
</dbReference>
<dbReference type="AlphaFoldDB" id="A0A1G2PV48"/>
<dbReference type="InterPro" id="IPR001537">
    <property type="entry name" value="SpoU_MeTrfase"/>
</dbReference>